<evidence type="ECO:0000259" key="1">
    <source>
        <dbReference type="SMART" id="SM00382"/>
    </source>
</evidence>
<dbReference type="SUPFAM" id="SSF52540">
    <property type="entry name" value="P-loop containing nucleoside triphosphate hydrolases"/>
    <property type="match status" value="1"/>
</dbReference>
<dbReference type="PANTHER" id="PTHR35894:SF7">
    <property type="entry name" value="GENERAL SECRETION PATHWAY PROTEIN A-RELATED"/>
    <property type="match status" value="1"/>
</dbReference>
<dbReference type="EMBL" id="WXWW01000119">
    <property type="protein sequence ID" value="NAW65121.1"/>
    <property type="molecule type" value="Genomic_DNA"/>
</dbReference>
<dbReference type="CDD" id="cd00009">
    <property type="entry name" value="AAA"/>
    <property type="match status" value="1"/>
</dbReference>
<dbReference type="GO" id="GO:0016887">
    <property type="term" value="F:ATP hydrolysis activity"/>
    <property type="evidence" value="ECO:0007669"/>
    <property type="project" value="InterPro"/>
</dbReference>
<dbReference type="InterPro" id="IPR049945">
    <property type="entry name" value="AAA_22"/>
</dbReference>
<dbReference type="RefSeq" id="WP_161444025.1">
    <property type="nucleotide sequence ID" value="NZ_WXWV01000181.1"/>
</dbReference>
<comment type="caution">
    <text evidence="2">The sequence shown here is derived from an EMBL/GenBank/DDBJ whole genome shotgun (WGS) entry which is preliminary data.</text>
</comment>
<accession>A0A7X4WAC6</accession>
<gene>
    <name evidence="2" type="ORF">CAG72_07810</name>
</gene>
<proteinExistence type="predicted"/>
<dbReference type="Gene3D" id="3.40.50.300">
    <property type="entry name" value="P-loop containing nucleotide triphosphate hydrolases"/>
    <property type="match status" value="1"/>
</dbReference>
<dbReference type="Pfam" id="PF13401">
    <property type="entry name" value="AAA_22"/>
    <property type="match status" value="1"/>
</dbReference>
<dbReference type="AlphaFoldDB" id="A0A7X4WAC6"/>
<sequence>MYLSHFGFKQFPFRLTPDTGLFHALPPHLEAIRMTLSALAMGEGFIQISGEVGTGKTLVCRMLVRQLPARYDLAYLPTPAMSGRELRAALAKELGLQPDGDSLTLTESLHQSLIEHKRGGRTVVVLLDEAQALPDEALEALRLLGNLETEQEKLLHIVLLGQPELDERLASPQLRQFRQRITFRAVLRPLDMAETASYIEHRLSKAGGEPGLMPLARQKEIWHASGGIPRLVNQLCHKALIVACSAGDDTVSRKAVQAAITDTQTARQPRWHYPVLWGWS</sequence>
<dbReference type="InterPro" id="IPR003593">
    <property type="entry name" value="AAA+_ATPase"/>
</dbReference>
<dbReference type="Proteomes" id="UP000465712">
    <property type="component" value="Unassembled WGS sequence"/>
</dbReference>
<evidence type="ECO:0000313" key="3">
    <source>
        <dbReference type="Proteomes" id="UP000465712"/>
    </source>
</evidence>
<dbReference type="InterPro" id="IPR052026">
    <property type="entry name" value="ExeA_AAA_ATPase_DNA-bind"/>
</dbReference>
<feature type="domain" description="AAA+ ATPase" evidence="1">
    <location>
        <begin position="42"/>
        <end position="191"/>
    </location>
</feature>
<reference evidence="2 3" key="1">
    <citation type="submission" date="2017-05" db="EMBL/GenBank/DDBJ databases">
        <title>High clonality and local adaptation shapes Vibrionaceae linages within an endangered oasis.</title>
        <authorList>
            <person name="Vazquez-Rosas-Landa M."/>
        </authorList>
    </citation>
    <scope>NUCLEOTIDE SEQUENCE [LARGE SCALE GENOMIC DNA]</scope>
    <source>
        <strain evidence="2 3">P46_P4S1P180</strain>
    </source>
</reference>
<name>A0A7X4WAC6_9GAMM</name>
<organism evidence="2 3">
    <name type="scientific">Photobacterium halotolerans</name>
    <dbReference type="NCBI Taxonomy" id="265726"/>
    <lineage>
        <taxon>Bacteria</taxon>
        <taxon>Pseudomonadati</taxon>
        <taxon>Pseudomonadota</taxon>
        <taxon>Gammaproteobacteria</taxon>
        <taxon>Vibrionales</taxon>
        <taxon>Vibrionaceae</taxon>
        <taxon>Photobacterium</taxon>
    </lineage>
</organism>
<dbReference type="PANTHER" id="PTHR35894">
    <property type="entry name" value="GENERAL SECRETION PATHWAY PROTEIN A-RELATED"/>
    <property type="match status" value="1"/>
</dbReference>
<protein>
    <submittedName>
        <fullName evidence="2">AAA family ATPase</fullName>
    </submittedName>
</protein>
<dbReference type="SMART" id="SM00382">
    <property type="entry name" value="AAA"/>
    <property type="match status" value="1"/>
</dbReference>
<dbReference type="InterPro" id="IPR027417">
    <property type="entry name" value="P-loop_NTPase"/>
</dbReference>
<evidence type="ECO:0000313" key="2">
    <source>
        <dbReference type="EMBL" id="NAW65121.1"/>
    </source>
</evidence>